<feature type="region of interest" description="Disordered" evidence="1">
    <location>
        <begin position="25"/>
        <end position="51"/>
    </location>
</feature>
<reference evidence="2" key="1">
    <citation type="submission" date="2021-03" db="EMBL/GenBank/DDBJ databases">
        <title>Comparative genomics and phylogenomic investigation of the class Geoglossomycetes provide insights into ecological specialization and systematics.</title>
        <authorList>
            <person name="Melie T."/>
            <person name="Pirro S."/>
            <person name="Miller A.N."/>
            <person name="Quandt A."/>
        </authorList>
    </citation>
    <scope>NUCLEOTIDE SEQUENCE</scope>
    <source>
        <strain evidence="2">GBOQ0MN5Z8</strain>
    </source>
</reference>
<dbReference type="EMBL" id="JAGHQL010000010">
    <property type="protein sequence ID" value="KAH0545064.1"/>
    <property type="molecule type" value="Genomic_DNA"/>
</dbReference>
<dbReference type="PANTHER" id="PTHR42100">
    <property type="entry name" value="OXIDOREDUCTASE 178 KDA SUBUNIT, PUTATIVE (AFU_ORTHOLOGUE AFUA_8G04320)-RELATED"/>
    <property type="match status" value="1"/>
</dbReference>
<dbReference type="OrthoDB" id="2120038at2759"/>
<name>A0A9P8I890_9PEZI</name>
<evidence type="ECO:0000256" key="1">
    <source>
        <dbReference type="SAM" id="MobiDB-lite"/>
    </source>
</evidence>
<organism evidence="2 3">
    <name type="scientific">Glutinoglossum americanum</name>
    <dbReference type="NCBI Taxonomy" id="1670608"/>
    <lineage>
        <taxon>Eukaryota</taxon>
        <taxon>Fungi</taxon>
        <taxon>Dikarya</taxon>
        <taxon>Ascomycota</taxon>
        <taxon>Pezizomycotina</taxon>
        <taxon>Geoglossomycetes</taxon>
        <taxon>Geoglossales</taxon>
        <taxon>Geoglossaceae</taxon>
        <taxon>Glutinoglossum</taxon>
    </lineage>
</organism>
<evidence type="ECO:0000313" key="2">
    <source>
        <dbReference type="EMBL" id="KAH0545064.1"/>
    </source>
</evidence>
<dbReference type="GO" id="GO:0005739">
    <property type="term" value="C:mitochondrion"/>
    <property type="evidence" value="ECO:0007669"/>
    <property type="project" value="InterPro"/>
</dbReference>
<dbReference type="PANTHER" id="PTHR42100:SF1">
    <property type="entry name" value="OXIDOREDUCTASE 178 KDA SUBUNIT, PUTATIVE (AFU_ORTHOLOGUE AFUA_8G04320)-RELATED"/>
    <property type="match status" value="1"/>
</dbReference>
<dbReference type="Proteomes" id="UP000698800">
    <property type="component" value="Unassembled WGS sequence"/>
</dbReference>
<gene>
    <name evidence="2" type="ORF">FGG08_000835</name>
</gene>
<dbReference type="InterPro" id="IPR034444">
    <property type="entry name" value="Nuo17.8"/>
</dbReference>
<dbReference type="AlphaFoldDB" id="A0A9P8I890"/>
<sequence>MLALKRGTASSASRARSIIQRARQRFASTEHGETTNHSQHPTGPKEEKIGVRPLYPSDSLGIIPFSLMVYQLSRPSENGEHNALTKLIESYSDYRDRWTERNALHTRMAEQAAFDRNLFQSSAGTKMVELRFPEIFNNGAPWNVPAGHQANLDKLIAHYHKQNRDEEERKQQALAAKEQK</sequence>
<proteinExistence type="predicted"/>
<keyword evidence="3" id="KW-1185">Reference proteome</keyword>
<comment type="caution">
    <text evidence="2">The sequence shown here is derived from an EMBL/GenBank/DDBJ whole genome shotgun (WGS) entry which is preliminary data.</text>
</comment>
<accession>A0A9P8I890</accession>
<evidence type="ECO:0000313" key="3">
    <source>
        <dbReference type="Proteomes" id="UP000698800"/>
    </source>
</evidence>
<protein>
    <submittedName>
        <fullName evidence="2">Uncharacterized protein</fullName>
    </submittedName>
</protein>